<dbReference type="Gene3D" id="3.30.420.10">
    <property type="entry name" value="Ribonuclease H-like superfamily/Ribonuclease H"/>
    <property type="match status" value="1"/>
</dbReference>
<comment type="caution">
    <text evidence="3">The sequence shown here is derived from an EMBL/GenBank/DDBJ whole genome shotgun (WGS) entry which is preliminary data.</text>
</comment>
<dbReference type="Proteomes" id="UP000235145">
    <property type="component" value="Unassembled WGS sequence"/>
</dbReference>
<feature type="region of interest" description="Disordered" evidence="1">
    <location>
        <begin position="341"/>
        <end position="370"/>
    </location>
</feature>
<dbReference type="Pfam" id="PF22936">
    <property type="entry name" value="Pol_BBD"/>
    <property type="match status" value="1"/>
</dbReference>
<evidence type="ECO:0000256" key="1">
    <source>
        <dbReference type="SAM" id="MobiDB-lite"/>
    </source>
</evidence>
<feature type="region of interest" description="Disordered" evidence="1">
    <location>
        <begin position="125"/>
        <end position="179"/>
    </location>
</feature>
<dbReference type="SUPFAM" id="SSF53098">
    <property type="entry name" value="Ribonuclease H-like"/>
    <property type="match status" value="1"/>
</dbReference>
<dbReference type="AlphaFoldDB" id="A0A9R1WDV9"/>
<evidence type="ECO:0000259" key="2">
    <source>
        <dbReference type="Pfam" id="PF22936"/>
    </source>
</evidence>
<protein>
    <recommendedName>
        <fullName evidence="2">Retrovirus-related Pol polyprotein from transposon TNT 1-94-like beta-barrel domain-containing protein</fullName>
    </recommendedName>
</protein>
<dbReference type="InterPro" id="IPR054722">
    <property type="entry name" value="PolX-like_BBD"/>
</dbReference>
<evidence type="ECO:0000313" key="4">
    <source>
        <dbReference type="Proteomes" id="UP000235145"/>
    </source>
</evidence>
<evidence type="ECO:0000313" key="3">
    <source>
        <dbReference type="EMBL" id="KAJ0223370.1"/>
    </source>
</evidence>
<dbReference type="InterPro" id="IPR036397">
    <property type="entry name" value="RNaseH_sf"/>
</dbReference>
<gene>
    <name evidence="3" type="ORF">LSAT_V11C200096470</name>
</gene>
<dbReference type="PANTHER" id="PTHR47592">
    <property type="entry name" value="PBF68 PROTEIN"/>
    <property type="match status" value="1"/>
</dbReference>
<dbReference type="GO" id="GO:0003676">
    <property type="term" value="F:nucleic acid binding"/>
    <property type="evidence" value="ECO:0007669"/>
    <property type="project" value="InterPro"/>
</dbReference>
<feature type="domain" description="Retrovirus-related Pol polyprotein from transposon TNT 1-94-like beta-barrel" evidence="2">
    <location>
        <begin position="174"/>
        <end position="239"/>
    </location>
</feature>
<proteinExistence type="predicted"/>
<name>A0A9R1WDV9_LACSA</name>
<sequence>MRGLKCNCSIVEQEELGLHAHICFCLSCSKPITKYPKFQMDGDKPIMEQVHKLHIMVNKLNMLSISILELFQVGAIIIRLSPSWKDFSKRMMQKFEDYSLDDLMKHLCIEEETCIRDKRRKVRSSVHHVSAGSSGHKTKSEGHNKRNLGPNKQSFKKPSHQNPNSKPKRTKPCHSFRTYHPIPPRTIVVYVDGHRAKVQGRGDVRLKFTNGEWVTLRDVLYVPTILKGLVSTDKFDRGGFKMELEKGRIVITKGRNMLGRRAIVQGCTICALVIRFDTFCEDNGIKHERNLPCTTQHNGLVEIKNRNLCEMNNKAYRLLDDESGVAVECKDVEFFEDKLSRDNENSKSTTPKSTSREILLPPPIMEEPRRSTRGRIEKSFGDDFFFYLVEGT</sequence>
<dbReference type="Pfam" id="PF14223">
    <property type="entry name" value="Retrotran_gag_2"/>
    <property type="match status" value="1"/>
</dbReference>
<dbReference type="PANTHER" id="PTHR47592:SF30">
    <property type="entry name" value="CCHC-TYPE DOMAIN-CONTAINING PROTEIN"/>
    <property type="match status" value="1"/>
</dbReference>
<dbReference type="EMBL" id="NBSK02000002">
    <property type="protein sequence ID" value="KAJ0223370.1"/>
    <property type="molecule type" value="Genomic_DNA"/>
</dbReference>
<dbReference type="InterPro" id="IPR012337">
    <property type="entry name" value="RNaseH-like_sf"/>
</dbReference>
<accession>A0A9R1WDV9</accession>
<organism evidence="3 4">
    <name type="scientific">Lactuca sativa</name>
    <name type="common">Garden lettuce</name>
    <dbReference type="NCBI Taxonomy" id="4236"/>
    <lineage>
        <taxon>Eukaryota</taxon>
        <taxon>Viridiplantae</taxon>
        <taxon>Streptophyta</taxon>
        <taxon>Embryophyta</taxon>
        <taxon>Tracheophyta</taxon>
        <taxon>Spermatophyta</taxon>
        <taxon>Magnoliopsida</taxon>
        <taxon>eudicotyledons</taxon>
        <taxon>Gunneridae</taxon>
        <taxon>Pentapetalae</taxon>
        <taxon>asterids</taxon>
        <taxon>campanulids</taxon>
        <taxon>Asterales</taxon>
        <taxon>Asteraceae</taxon>
        <taxon>Cichorioideae</taxon>
        <taxon>Cichorieae</taxon>
        <taxon>Lactucinae</taxon>
        <taxon>Lactuca</taxon>
    </lineage>
</organism>
<reference evidence="3 4" key="1">
    <citation type="journal article" date="2017" name="Nat. Commun.">
        <title>Genome assembly with in vitro proximity ligation data and whole-genome triplication in lettuce.</title>
        <authorList>
            <person name="Reyes-Chin-Wo S."/>
            <person name="Wang Z."/>
            <person name="Yang X."/>
            <person name="Kozik A."/>
            <person name="Arikit S."/>
            <person name="Song C."/>
            <person name="Xia L."/>
            <person name="Froenicke L."/>
            <person name="Lavelle D.O."/>
            <person name="Truco M.J."/>
            <person name="Xia R."/>
            <person name="Zhu S."/>
            <person name="Xu C."/>
            <person name="Xu H."/>
            <person name="Xu X."/>
            <person name="Cox K."/>
            <person name="Korf I."/>
            <person name="Meyers B.C."/>
            <person name="Michelmore R.W."/>
        </authorList>
    </citation>
    <scope>NUCLEOTIDE SEQUENCE [LARGE SCALE GENOMIC DNA]</scope>
    <source>
        <strain evidence="4">cv. Salinas</strain>
        <tissue evidence="3">Seedlings</tissue>
    </source>
</reference>
<keyword evidence="4" id="KW-1185">Reference proteome</keyword>